<gene>
    <name evidence="1" type="ORF">HMPREF9103_00311</name>
</gene>
<organism evidence="1 2">
    <name type="scientific">Lentilactobacillus parafarraginis F0439</name>
    <dbReference type="NCBI Taxonomy" id="797515"/>
    <lineage>
        <taxon>Bacteria</taxon>
        <taxon>Bacillati</taxon>
        <taxon>Bacillota</taxon>
        <taxon>Bacilli</taxon>
        <taxon>Lactobacillales</taxon>
        <taxon>Lactobacillaceae</taxon>
        <taxon>Lentilactobacillus</taxon>
    </lineage>
</organism>
<keyword evidence="2" id="KW-1185">Reference proteome</keyword>
<reference evidence="1 2" key="1">
    <citation type="submission" date="2011-09" db="EMBL/GenBank/DDBJ databases">
        <authorList>
            <person name="Weinstock G."/>
            <person name="Sodergren E."/>
            <person name="Clifton S."/>
            <person name="Fulton L."/>
            <person name="Fulton B."/>
            <person name="Courtney L."/>
            <person name="Fronick C."/>
            <person name="Harrison M."/>
            <person name="Strong C."/>
            <person name="Farmer C."/>
            <person name="Delahaunty K."/>
            <person name="Markovic C."/>
            <person name="Hall O."/>
            <person name="Minx P."/>
            <person name="Tomlinson C."/>
            <person name="Mitreva M."/>
            <person name="Hou S."/>
            <person name="Chen J."/>
            <person name="Wollam A."/>
            <person name="Pepin K.H."/>
            <person name="Johnson M."/>
            <person name="Bhonagiri V."/>
            <person name="Zhang X."/>
            <person name="Suruliraj S."/>
            <person name="Warren W."/>
            <person name="Chinwalla A."/>
            <person name="Mardis E.R."/>
            <person name="Wilson R.K."/>
        </authorList>
    </citation>
    <scope>NUCLEOTIDE SEQUENCE [LARGE SCALE GENOMIC DNA]</scope>
    <source>
        <strain evidence="1 2">F0439</strain>
    </source>
</reference>
<sequence>MRSLITRMSWKPIFVKKPGCMCQPAPFTAGMAINSSESILLVRPACWQMVSSDLSKVFRPIKPKPKSTDQILISPIESHFQVQMTKQSVICKIK</sequence>
<dbReference type="AlphaFoldDB" id="G9ZKR3"/>
<dbReference type="HOGENOM" id="CLU_2382508_0_0_9"/>
<dbReference type="STRING" id="797515.HMPREF9103_00311"/>
<accession>G9ZKR3</accession>
<dbReference type="EMBL" id="AGEY01000019">
    <property type="protein sequence ID" value="EHM00859.1"/>
    <property type="molecule type" value="Genomic_DNA"/>
</dbReference>
<evidence type="ECO:0000313" key="2">
    <source>
        <dbReference type="Proteomes" id="UP000004625"/>
    </source>
</evidence>
<dbReference type="Proteomes" id="UP000004625">
    <property type="component" value="Unassembled WGS sequence"/>
</dbReference>
<proteinExistence type="predicted"/>
<protein>
    <submittedName>
        <fullName evidence="1">Uncharacterized protein</fullName>
    </submittedName>
</protein>
<comment type="caution">
    <text evidence="1">The sequence shown here is derived from an EMBL/GenBank/DDBJ whole genome shotgun (WGS) entry which is preliminary data.</text>
</comment>
<name>G9ZKR3_9LACO</name>
<evidence type="ECO:0000313" key="1">
    <source>
        <dbReference type="EMBL" id="EHM00859.1"/>
    </source>
</evidence>